<comment type="caution">
    <text evidence="1">The sequence shown here is derived from an EMBL/GenBank/DDBJ whole genome shotgun (WGS) entry which is preliminary data.</text>
</comment>
<dbReference type="RefSeq" id="WP_280337957.1">
    <property type="nucleotide sequence ID" value="NZ_PGFS01000001.1"/>
</dbReference>
<evidence type="ECO:0000313" key="2">
    <source>
        <dbReference type="Proteomes" id="UP001162135"/>
    </source>
</evidence>
<gene>
    <name evidence="1" type="ORF">CUR86_10760</name>
</gene>
<keyword evidence="2" id="KW-1185">Reference proteome</keyword>
<accession>A0ABT6I5E0</accession>
<reference evidence="1" key="2">
    <citation type="submission" date="2017-11" db="EMBL/GenBank/DDBJ databases">
        <authorList>
            <person name="Das S.K."/>
        </authorList>
    </citation>
    <scope>NUCLEOTIDE SEQUENCE</scope>
    <source>
        <strain evidence="1">S4-41</strain>
    </source>
</reference>
<dbReference type="Proteomes" id="UP001162135">
    <property type="component" value="Unassembled WGS sequence"/>
</dbReference>
<dbReference type="EMBL" id="PGFS01000001">
    <property type="protein sequence ID" value="MDH4572883.1"/>
    <property type="molecule type" value="Genomic_DNA"/>
</dbReference>
<sequence length="247" mass="26911">MPGFVDEVSQQVVRGWHVDDRRVGPRAVLVSINGEARYCALCQEPRPDVVEAGITTRSDVGFLAPIPLRPGDLVRVSALDGGRLLNDGLAVVMEDDATDGFIAVEAGMANPVLGPWIAPLRPHLDVRAFRPLPGHTGQFSALEVRTADSRYIVHCQLPRAHALGLERLYRQVLAPAGIAAPSLKAVIDHGETASLVVERIEGQPLAAYREGREAVFRDTLDSLEWLVRVGRPDGWSDRDIGRRGVAR</sequence>
<name>A0ABT6I5E0_9GAMM</name>
<protein>
    <submittedName>
        <fullName evidence="1">Uncharacterized protein</fullName>
    </submittedName>
</protein>
<reference evidence="1" key="1">
    <citation type="journal article" date="2015" name="Antonie Van Leeuwenhoek">
        <title>Comparative 16S rRNA signatures and multilocus sequence analysis for the genus Salinicola and description of Salinicola acroporae sp. nov., isolated from coral Acropora digitifera.</title>
        <authorList>
            <person name="Lepcha R.T."/>
            <person name="Poddar A."/>
            <person name="Schumann P."/>
            <person name="Das S.K."/>
        </authorList>
    </citation>
    <scope>NUCLEOTIDE SEQUENCE</scope>
    <source>
        <strain evidence="1">S4-41</strain>
    </source>
</reference>
<organism evidence="1 2">
    <name type="scientific">Salinicola acroporae</name>
    <dbReference type="NCBI Taxonomy" id="1541440"/>
    <lineage>
        <taxon>Bacteria</taxon>
        <taxon>Pseudomonadati</taxon>
        <taxon>Pseudomonadota</taxon>
        <taxon>Gammaproteobacteria</taxon>
        <taxon>Oceanospirillales</taxon>
        <taxon>Halomonadaceae</taxon>
        <taxon>Salinicola</taxon>
    </lineage>
</organism>
<evidence type="ECO:0000313" key="1">
    <source>
        <dbReference type="EMBL" id="MDH4572883.1"/>
    </source>
</evidence>
<proteinExistence type="predicted"/>